<dbReference type="Pfam" id="PF04932">
    <property type="entry name" value="Wzy_C"/>
    <property type="match status" value="1"/>
</dbReference>
<feature type="transmembrane region" description="Helical" evidence="5">
    <location>
        <begin position="97"/>
        <end position="117"/>
    </location>
</feature>
<evidence type="ECO:0000256" key="3">
    <source>
        <dbReference type="ARBA" id="ARBA00022989"/>
    </source>
</evidence>
<feature type="transmembrane region" description="Helical" evidence="5">
    <location>
        <begin position="235"/>
        <end position="255"/>
    </location>
</feature>
<gene>
    <name evidence="7" type="ORF">MKY91_17475</name>
</gene>
<keyword evidence="8" id="KW-1185">Reference proteome</keyword>
<feature type="transmembrane region" description="Helical" evidence="5">
    <location>
        <begin position="190"/>
        <end position="206"/>
    </location>
</feature>
<evidence type="ECO:0000256" key="5">
    <source>
        <dbReference type="SAM" id="Phobius"/>
    </source>
</evidence>
<feature type="transmembrane region" description="Helical" evidence="5">
    <location>
        <begin position="42"/>
        <end position="61"/>
    </location>
</feature>
<keyword evidence="3 5" id="KW-1133">Transmembrane helix</keyword>
<feature type="domain" description="O-antigen ligase-related" evidence="6">
    <location>
        <begin position="197"/>
        <end position="341"/>
    </location>
</feature>
<feature type="transmembrane region" description="Helical" evidence="5">
    <location>
        <begin position="73"/>
        <end position="91"/>
    </location>
</feature>
<dbReference type="InterPro" id="IPR007016">
    <property type="entry name" value="O-antigen_ligase-rel_domated"/>
</dbReference>
<feature type="transmembrane region" description="Helical" evidence="5">
    <location>
        <begin position="168"/>
        <end position="185"/>
    </location>
</feature>
<keyword evidence="7" id="KW-0436">Ligase</keyword>
<dbReference type="InterPro" id="IPR051533">
    <property type="entry name" value="WaaL-like"/>
</dbReference>
<name>A0ABU9VM06_9BACI</name>
<feature type="transmembrane region" description="Helical" evidence="5">
    <location>
        <begin position="387"/>
        <end position="404"/>
    </location>
</feature>
<keyword evidence="4 5" id="KW-0472">Membrane</keyword>
<evidence type="ECO:0000256" key="1">
    <source>
        <dbReference type="ARBA" id="ARBA00004141"/>
    </source>
</evidence>
<dbReference type="EMBL" id="JBCITK010000001">
    <property type="protein sequence ID" value="MEN0644950.1"/>
    <property type="molecule type" value="Genomic_DNA"/>
</dbReference>
<dbReference type="RefSeq" id="WP_343131573.1">
    <property type="nucleotide sequence ID" value="NZ_JBCITK010000001.1"/>
</dbReference>
<accession>A0ABU9VM06</accession>
<evidence type="ECO:0000256" key="4">
    <source>
        <dbReference type="ARBA" id="ARBA00023136"/>
    </source>
</evidence>
<dbReference type="GO" id="GO:0016874">
    <property type="term" value="F:ligase activity"/>
    <property type="evidence" value="ECO:0007669"/>
    <property type="project" value="UniProtKB-KW"/>
</dbReference>
<proteinExistence type="predicted"/>
<feature type="transmembrane region" description="Helical" evidence="5">
    <location>
        <begin position="328"/>
        <end position="346"/>
    </location>
</feature>
<evidence type="ECO:0000313" key="8">
    <source>
        <dbReference type="Proteomes" id="UP001418796"/>
    </source>
</evidence>
<dbReference type="Proteomes" id="UP001418796">
    <property type="component" value="Unassembled WGS sequence"/>
</dbReference>
<feature type="transmembrane region" description="Helical" evidence="5">
    <location>
        <begin position="12"/>
        <end position="30"/>
    </location>
</feature>
<organism evidence="7 8">
    <name type="scientific">Alkalicoccobacillus gibsonii</name>
    <dbReference type="NCBI Taxonomy" id="79881"/>
    <lineage>
        <taxon>Bacteria</taxon>
        <taxon>Bacillati</taxon>
        <taxon>Bacillota</taxon>
        <taxon>Bacilli</taxon>
        <taxon>Bacillales</taxon>
        <taxon>Bacillaceae</taxon>
        <taxon>Alkalicoccobacillus</taxon>
    </lineage>
</organism>
<evidence type="ECO:0000256" key="2">
    <source>
        <dbReference type="ARBA" id="ARBA00022692"/>
    </source>
</evidence>
<feature type="transmembrane region" description="Helical" evidence="5">
    <location>
        <begin position="358"/>
        <end position="375"/>
    </location>
</feature>
<feature type="transmembrane region" description="Helical" evidence="5">
    <location>
        <begin position="212"/>
        <end position="228"/>
    </location>
</feature>
<dbReference type="PANTHER" id="PTHR37422:SF17">
    <property type="entry name" value="O-ANTIGEN LIGASE"/>
    <property type="match status" value="1"/>
</dbReference>
<protein>
    <submittedName>
        <fullName evidence="7">O-antigen ligase family protein</fullName>
    </submittedName>
</protein>
<evidence type="ECO:0000259" key="6">
    <source>
        <dbReference type="Pfam" id="PF04932"/>
    </source>
</evidence>
<evidence type="ECO:0000313" key="7">
    <source>
        <dbReference type="EMBL" id="MEN0644950.1"/>
    </source>
</evidence>
<dbReference type="PANTHER" id="PTHR37422">
    <property type="entry name" value="TEICHURONIC ACID BIOSYNTHESIS PROTEIN TUAE"/>
    <property type="match status" value="1"/>
</dbReference>
<comment type="subcellular location">
    <subcellularLocation>
        <location evidence="1">Membrane</location>
        <topology evidence="1">Multi-pass membrane protein</topology>
    </subcellularLocation>
</comment>
<keyword evidence="2 5" id="KW-0812">Transmembrane</keyword>
<comment type="caution">
    <text evidence="7">The sequence shown here is derived from an EMBL/GenBank/DDBJ whole genome shotgun (WGS) entry which is preliminary data.</text>
</comment>
<feature type="transmembrane region" description="Helical" evidence="5">
    <location>
        <begin position="124"/>
        <end position="148"/>
    </location>
</feature>
<reference evidence="7 8" key="1">
    <citation type="submission" date="2024-03" db="EMBL/GenBank/DDBJ databases">
        <title>Bacilli Hybrid Assemblies.</title>
        <authorList>
            <person name="Kovac J."/>
        </authorList>
    </citation>
    <scope>NUCLEOTIDE SEQUENCE [LARGE SCALE GENOMIC DNA]</scope>
    <source>
        <strain evidence="7 8">FSL R7-0666</strain>
    </source>
</reference>
<sequence>MEQDKFKFKRIFTIGSILMFSSAIYPILMLEQNGSFDVLNSMHIRFCFIIIYLISFIYLLPKLDILMKMLRDNLVLIIFLSFVLFSTAWSTNSLESLIGLLGLTGTTCFALFLTIYYDRSELTSVFLISFWIMVISSLIFSIIFSSFAYHSDIHHDGVLRGAFTHKNVLGRTVALGLIVLIIKMVNDKKIFLSQVLLFILSIFLLISSDSMSSLVITIVVILLGYYLSLKINSKLYLSLTCFFITVVLILIIFLISNWEYIMVSLGRDPTLTGRTVLWGFLLDLIHEKPISGYGYQAFWLGEEGKYSNAINNFFNWTFPHGHNGYLDLLLQIGLIGTLIYIIMYIITLKRELKILNSAYINKYSYLNILLFILFINITETNMIEPNSIFWILFVYILLSGNLDFGKEVKKEL</sequence>